<dbReference type="GO" id="GO:0042802">
    <property type="term" value="F:identical protein binding"/>
    <property type="evidence" value="ECO:0007669"/>
    <property type="project" value="TreeGrafter"/>
</dbReference>
<dbReference type="InterPro" id="IPR005814">
    <property type="entry name" value="Aminotrans_3"/>
</dbReference>
<dbReference type="GO" id="GO:0030170">
    <property type="term" value="F:pyridoxal phosphate binding"/>
    <property type="evidence" value="ECO:0007669"/>
    <property type="project" value="InterPro"/>
</dbReference>
<keyword evidence="3" id="KW-0808">Transferase</keyword>
<dbReference type="InterPro" id="IPR049704">
    <property type="entry name" value="Aminotrans_3_PPA_site"/>
</dbReference>
<dbReference type="InterPro" id="IPR015422">
    <property type="entry name" value="PyrdxlP-dep_Trfase_small"/>
</dbReference>
<dbReference type="InterPro" id="IPR015421">
    <property type="entry name" value="PyrdxlP-dep_Trfase_major"/>
</dbReference>
<evidence type="ECO:0000256" key="1">
    <source>
        <dbReference type="ARBA" id="ARBA00001933"/>
    </source>
</evidence>
<sequence length="398" mass="43800">MILSQRQLFLNHIAQTSDFPLMLEIDRAEGVYMYREDGQRYLDLISGIGVSNVGHRHPKVVQAVKDQVDRYMHLMVYGEFVQTPQVRLAEALAQTLPDPLNACYFVNSGSEAVEGALKLAKRYTGRPNLVSCHQAYHGSSQGSLSVCGSEDFKRAYRPLLPGVSHIRFNQPEDFSAIDEQTAAVIIETVQGEAGVRVADADYFQALRQHCDAVGALLILDEIQAGFGRTGTFWAFEPYGIVPDIIVSAKGMGGGMPIGAFMASQEVMGVLKSNPILGHISTFGGHPVSAVASLATLRVIQEEKLLEQVPAKAELVKARLQHPAIRGIRHRGLMMAVEFDSFEVLKPVIDRAIELGVLTDWFLYCDNSMRIAPPLTIREDELEEACAIILQAIEEVVPI</sequence>
<dbReference type="CDD" id="cd00610">
    <property type="entry name" value="OAT_like"/>
    <property type="match status" value="1"/>
</dbReference>
<accession>A0AA49JED0</accession>
<dbReference type="InterPro" id="IPR050103">
    <property type="entry name" value="Class-III_PLP-dep_AT"/>
</dbReference>
<name>A0AA49JED0_9BACT</name>
<dbReference type="GO" id="GO:0008483">
    <property type="term" value="F:transaminase activity"/>
    <property type="evidence" value="ECO:0007669"/>
    <property type="project" value="UniProtKB-KW"/>
</dbReference>
<organism evidence="6">
    <name type="scientific">Roseihalotalea indica</name>
    <dbReference type="NCBI Taxonomy" id="2867963"/>
    <lineage>
        <taxon>Bacteria</taxon>
        <taxon>Pseudomonadati</taxon>
        <taxon>Bacteroidota</taxon>
        <taxon>Cytophagia</taxon>
        <taxon>Cytophagales</taxon>
        <taxon>Catalimonadaceae</taxon>
        <taxon>Roseihalotalea</taxon>
    </lineage>
</organism>
<dbReference type="PIRSF" id="PIRSF000521">
    <property type="entry name" value="Transaminase_4ab_Lys_Orn"/>
    <property type="match status" value="1"/>
</dbReference>
<evidence type="ECO:0000256" key="3">
    <source>
        <dbReference type="ARBA" id="ARBA00022679"/>
    </source>
</evidence>
<dbReference type="PANTHER" id="PTHR11986">
    <property type="entry name" value="AMINOTRANSFERASE CLASS III"/>
    <property type="match status" value="1"/>
</dbReference>
<dbReference type="PROSITE" id="PS00600">
    <property type="entry name" value="AA_TRANSFER_CLASS_3"/>
    <property type="match status" value="1"/>
</dbReference>
<dbReference type="SUPFAM" id="SSF53383">
    <property type="entry name" value="PLP-dependent transferases"/>
    <property type="match status" value="1"/>
</dbReference>
<evidence type="ECO:0000313" key="6">
    <source>
        <dbReference type="EMBL" id="WKN37928.1"/>
    </source>
</evidence>
<dbReference type="PANTHER" id="PTHR11986:SF79">
    <property type="entry name" value="ACETYLORNITHINE AMINOTRANSFERASE, MITOCHONDRIAL"/>
    <property type="match status" value="1"/>
</dbReference>
<reference evidence="6" key="2">
    <citation type="journal article" date="2024" name="Antonie Van Leeuwenhoek">
        <title>Roseihalotalea indica gen. nov., sp. nov., a halophilic Bacteroidetes from mesopelagic Southwest Indian Ocean with higher carbohydrate metabolic potential.</title>
        <authorList>
            <person name="Chen B."/>
            <person name="Zhang M."/>
            <person name="Lin D."/>
            <person name="Ye J."/>
            <person name="Tang K."/>
        </authorList>
    </citation>
    <scope>NUCLEOTIDE SEQUENCE</scope>
    <source>
        <strain evidence="6">TK19036</strain>
    </source>
</reference>
<dbReference type="EMBL" id="CP120682">
    <property type="protein sequence ID" value="WKN37928.1"/>
    <property type="molecule type" value="Genomic_DNA"/>
</dbReference>
<gene>
    <name evidence="6" type="ORF">K4G66_04300</name>
</gene>
<dbReference type="Gene3D" id="3.40.640.10">
    <property type="entry name" value="Type I PLP-dependent aspartate aminotransferase-like (Major domain)"/>
    <property type="match status" value="1"/>
</dbReference>
<comment type="similarity">
    <text evidence="5">Belongs to the class-III pyridoxal-phosphate-dependent aminotransferase family.</text>
</comment>
<keyword evidence="2 6" id="KW-0032">Aminotransferase</keyword>
<reference evidence="6" key="1">
    <citation type="journal article" date="2023" name="Comput. Struct. Biotechnol. J.">
        <title>Discovery of a novel marine Bacteroidetes with a rich repertoire of carbohydrate-active enzymes.</title>
        <authorList>
            <person name="Chen B."/>
            <person name="Liu G."/>
            <person name="Chen Q."/>
            <person name="Wang H."/>
            <person name="Liu L."/>
            <person name="Tang K."/>
        </authorList>
    </citation>
    <scope>NUCLEOTIDE SEQUENCE</scope>
    <source>
        <strain evidence="6">TK19036</strain>
    </source>
</reference>
<comment type="cofactor">
    <cofactor evidence="1">
        <name>pyridoxal 5'-phosphate</name>
        <dbReference type="ChEBI" id="CHEBI:597326"/>
    </cofactor>
</comment>
<dbReference type="AlphaFoldDB" id="A0AA49JED0"/>
<evidence type="ECO:0000256" key="4">
    <source>
        <dbReference type="ARBA" id="ARBA00022898"/>
    </source>
</evidence>
<protein>
    <submittedName>
        <fullName evidence="6">Aspartate aminotransferase family protein</fullName>
    </submittedName>
</protein>
<keyword evidence="4 5" id="KW-0663">Pyridoxal phosphate</keyword>
<evidence type="ECO:0000256" key="5">
    <source>
        <dbReference type="RuleBase" id="RU003560"/>
    </source>
</evidence>
<evidence type="ECO:0000256" key="2">
    <source>
        <dbReference type="ARBA" id="ARBA00022576"/>
    </source>
</evidence>
<dbReference type="Pfam" id="PF00202">
    <property type="entry name" value="Aminotran_3"/>
    <property type="match status" value="1"/>
</dbReference>
<proteinExistence type="inferred from homology"/>
<dbReference type="FunFam" id="3.40.640.10:FF:000004">
    <property type="entry name" value="Acetylornithine aminotransferase"/>
    <property type="match status" value="1"/>
</dbReference>
<dbReference type="InterPro" id="IPR015424">
    <property type="entry name" value="PyrdxlP-dep_Trfase"/>
</dbReference>
<dbReference type="Gene3D" id="3.90.1150.10">
    <property type="entry name" value="Aspartate Aminotransferase, domain 1"/>
    <property type="match status" value="1"/>
</dbReference>